<protein>
    <submittedName>
        <fullName evidence="1">Uncharacterized protein</fullName>
    </submittedName>
</protein>
<evidence type="ECO:0000313" key="2">
    <source>
        <dbReference type="Proteomes" id="UP000053537"/>
    </source>
</evidence>
<feature type="non-terminal residue" evidence="1">
    <location>
        <position position="53"/>
    </location>
</feature>
<gene>
    <name evidence="1" type="ORF">N310_03030</name>
</gene>
<name>A0A091MMN4_9PASS</name>
<dbReference type="EMBL" id="KK832665">
    <property type="protein sequence ID" value="KFP77723.1"/>
    <property type="molecule type" value="Genomic_DNA"/>
</dbReference>
<reference evidence="1 2" key="1">
    <citation type="submission" date="2014-04" db="EMBL/GenBank/DDBJ databases">
        <title>Genome evolution of avian class.</title>
        <authorList>
            <person name="Zhang G."/>
            <person name="Li C."/>
        </authorList>
    </citation>
    <scope>NUCLEOTIDE SEQUENCE [LARGE SCALE GENOMIC DNA]</scope>
    <source>
        <strain evidence="1">BGI_N310</strain>
    </source>
</reference>
<organism evidence="1 2">
    <name type="scientific">Acanthisitta chloris</name>
    <name type="common">rifleman</name>
    <dbReference type="NCBI Taxonomy" id="57068"/>
    <lineage>
        <taxon>Eukaryota</taxon>
        <taxon>Metazoa</taxon>
        <taxon>Chordata</taxon>
        <taxon>Craniata</taxon>
        <taxon>Vertebrata</taxon>
        <taxon>Euteleostomi</taxon>
        <taxon>Archelosauria</taxon>
        <taxon>Archosauria</taxon>
        <taxon>Dinosauria</taxon>
        <taxon>Saurischia</taxon>
        <taxon>Theropoda</taxon>
        <taxon>Coelurosauria</taxon>
        <taxon>Aves</taxon>
        <taxon>Neognathae</taxon>
        <taxon>Neoaves</taxon>
        <taxon>Telluraves</taxon>
        <taxon>Australaves</taxon>
        <taxon>Passeriformes</taxon>
        <taxon>Acanthisittidae</taxon>
        <taxon>Acanthisitta</taxon>
    </lineage>
</organism>
<dbReference type="Gene3D" id="1.10.287.210">
    <property type="match status" value="1"/>
</dbReference>
<accession>A0A091MMN4</accession>
<dbReference type="AlphaFoldDB" id="A0A091MMN4"/>
<dbReference type="SUPFAM" id="SSF58069">
    <property type="entry name" value="Virus ectodomain"/>
    <property type="match status" value="1"/>
</dbReference>
<proteinExistence type="predicted"/>
<evidence type="ECO:0000313" key="1">
    <source>
        <dbReference type="EMBL" id="KFP77723.1"/>
    </source>
</evidence>
<feature type="non-terminal residue" evidence="1">
    <location>
        <position position="1"/>
    </location>
</feature>
<sequence length="53" mass="6130">LAQGHVCEEFDGMCCFNLSIHGQSIQKQLKWLHDHTQKINVIDNPFGQWFSSL</sequence>
<keyword evidence="2" id="KW-1185">Reference proteome</keyword>
<dbReference type="Proteomes" id="UP000053537">
    <property type="component" value="Unassembled WGS sequence"/>
</dbReference>